<evidence type="ECO:0000256" key="3">
    <source>
        <dbReference type="ARBA" id="ARBA00023015"/>
    </source>
</evidence>
<organism evidence="9">
    <name type="scientific">Tabanus bromius</name>
    <name type="common">Band-eyed brown horse fly</name>
    <dbReference type="NCBI Taxonomy" id="304241"/>
    <lineage>
        <taxon>Eukaryota</taxon>
        <taxon>Metazoa</taxon>
        <taxon>Ecdysozoa</taxon>
        <taxon>Arthropoda</taxon>
        <taxon>Hexapoda</taxon>
        <taxon>Insecta</taxon>
        <taxon>Pterygota</taxon>
        <taxon>Neoptera</taxon>
        <taxon>Endopterygota</taxon>
        <taxon>Diptera</taxon>
        <taxon>Brachycera</taxon>
        <taxon>Tabanomorpha</taxon>
        <taxon>Tabanoidea</taxon>
        <taxon>Tabanidae</taxon>
        <taxon>Tabanus</taxon>
    </lineage>
</organism>
<protein>
    <recommendedName>
        <fullName evidence="2">Regulatory protein zeste</fullName>
    </recommendedName>
</protein>
<dbReference type="EMBL" id="GDAI01001467">
    <property type="protein sequence ID" value="JAI16136.1"/>
    <property type="molecule type" value="mRNA"/>
</dbReference>
<dbReference type="GO" id="GO:0005634">
    <property type="term" value="C:nucleus"/>
    <property type="evidence" value="ECO:0007669"/>
    <property type="project" value="TreeGrafter"/>
</dbReference>
<evidence type="ECO:0000256" key="6">
    <source>
        <dbReference type="ARBA" id="ARBA00025466"/>
    </source>
</evidence>
<comment type="function">
    <text evidence="6">Involved in transvection phenomena (= synapsis-dependent gene expression), where the synaptic pairing of chromosomes carrying genes with which zeste interacts influences the expression of these genes. Zeste binds to DNA and stimulates transcription from a nearby promoter.</text>
</comment>
<keyword evidence="7" id="KW-0175">Coiled coil</keyword>
<evidence type="ECO:0000259" key="8">
    <source>
        <dbReference type="Pfam" id="PF13873"/>
    </source>
</evidence>
<feature type="coiled-coil region" evidence="7">
    <location>
        <begin position="156"/>
        <end position="183"/>
    </location>
</feature>
<evidence type="ECO:0000256" key="2">
    <source>
        <dbReference type="ARBA" id="ARBA00016807"/>
    </source>
</evidence>
<keyword evidence="5" id="KW-0804">Transcription</keyword>
<keyword evidence="4" id="KW-0238">DNA-binding</keyword>
<feature type="coiled-coil region" evidence="7">
    <location>
        <begin position="220"/>
        <end position="247"/>
    </location>
</feature>
<dbReference type="PANTHER" id="PTHR23098">
    <property type="entry name" value="AGAP001331-PA-RELATED"/>
    <property type="match status" value="1"/>
</dbReference>
<dbReference type="GO" id="GO:0003677">
    <property type="term" value="F:DNA binding"/>
    <property type="evidence" value="ECO:0007669"/>
    <property type="project" value="UniProtKB-KW"/>
</dbReference>
<comment type="subunit">
    <text evidence="1">Self-associates forming complexes of several hundred monomers.</text>
</comment>
<feature type="domain" description="Myb/SANT-like DNA-binding" evidence="8">
    <location>
        <begin position="15"/>
        <end position="76"/>
    </location>
</feature>
<name>A0A0K8TPT5_TABBR</name>
<proteinExistence type="evidence at transcript level"/>
<evidence type="ECO:0000256" key="7">
    <source>
        <dbReference type="SAM" id="Coils"/>
    </source>
</evidence>
<evidence type="ECO:0000256" key="1">
    <source>
        <dbReference type="ARBA" id="ARBA00011764"/>
    </source>
</evidence>
<accession>A0A0K8TPT5</accession>
<dbReference type="AlphaFoldDB" id="A0A0K8TPT5"/>
<dbReference type="Pfam" id="PF13873">
    <property type="entry name" value="Myb_DNA-bind_5"/>
    <property type="match status" value="1"/>
</dbReference>
<evidence type="ECO:0000313" key="9">
    <source>
        <dbReference type="EMBL" id="JAI16136.1"/>
    </source>
</evidence>
<keyword evidence="3" id="KW-0805">Transcription regulation</keyword>
<sequence length="249" mass="28830">KAVKITAQAQFVHMVAFMESHPDFARGRLQGYKDQCDKLWQKLTEELNSICLPNRDPEGWKKVWKDLKYNLKKKLLHNKKEQNSTGGGSFKQFKFAPYEEVVISILAIDKIVDVEGTSHGMPKLSSVPEVNDEQEGNIQIPQSLQNSSPIAIVEKAPNAKNEKNALQQKNTKTNERLELIKEHTKLLEKIEKKTSDMVYFMKKTLKVKEEKLALIKQDLLDQKRHRVALLEIKQRQLELRSNQLEEMQL</sequence>
<dbReference type="PANTHER" id="PTHR23098:SF16">
    <property type="entry name" value="REGULATORY PROTEIN ZESTE"/>
    <property type="match status" value="1"/>
</dbReference>
<evidence type="ECO:0000256" key="4">
    <source>
        <dbReference type="ARBA" id="ARBA00023125"/>
    </source>
</evidence>
<evidence type="ECO:0000256" key="5">
    <source>
        <dbReference type="ARBA" id="ARBA00023163"/>
    </source>
</evidence>
<dbReference type="InterPro" id="IPR028002">
    <property type="entry name" value="Myb_DNA-bind_5"/>
</dbReference>
<feature type="non-terminal residue" evidence="9">
    <location>
        <position position="1"/>
    </location>
</feature>
<reference evidence="9" key="1">
    <citation type="journal article" date="2015" name="Insect Biochem. Mol. Biol.">
        <title>An insight into the sialome of the horse fly, Tabanus bromius.</title>
        <authorList>
            <person name="Ribeiro J.M."/>
            <person name="Kazimirova M."/>
            <person name="Takac P."/>
            <person name="Andersen J.F."/>
            <person name="Francischetti I.M."/>
        </authorList>
    </citation>
    <scope>NUCLEOTIDE SEQUENCE</scope>
</reference>